<reference evidence="1" key="1">
    <citation type="submission" date="2023-04" db="EMBL/GenBank/DDBJ databases">
        <title>A chromosome-level genome assembly of the parasitoid wasp Eretmocerus hayati.</title>
        <authorList>
            <person name="Zhong Y."/>
            <person name="Liu S."/>
            <person name="Liu Y."/>
        </authorList>
    </citation>
    <scope>NUCLEOTIDE SEQUENCE</scope>
    <source>
        <strain evidence="1">ZJU_SS_LIU_2023</strain>
    </source>
</reference>
<keyword evidence="2" id="KW-1185">Reference proteome</keyword>
<sequence>MDSATASRKLAKTMMMLPWYESTRWPRAIDLATTSRKLTEARCRGLHPGRRLHLLVALGLGWACCVDVRRLGHCGGCDDGVGCCWPAGVPGVQISGPRGAAAIWRQTPLNRQYGRHAGLPAS</sequence>
<dbReference type="Proteomes" id="UP001239111">
    <property type="component" value="Chromosome 1"/>
</dbReference>
<evidence type="ECO:0000313" key="2">
    <source>
        <dbReference type="Proteomes" id="UP001239111"/>
    </source>
</evidence>
<dbReference type="EMBL" id="CM056741">
    <property type="protein sequence ID" value="KAJ8684798.1"/>
    <property type="molecule type" value="Genomic_DNA"/>
</dbReference>
<accession>A0ACC2PNV9</accession>
<comment type="caution">
    <text evidence="1">The sequence shown here is derived from an EMBL/GenBank/DDBJ whole genome shotgun (WGS) entry which is preliminary data.</text>
</comment>
<proteinExistence type="predicted"/>
<gene>
    <name evidence="1" type="ORF">QAD02_020591</name>
</gene>
<protein>
    <submittedName>
        <fullName evidence="1">Uncharacterized protein</fullName>
    </submittedName>
</protein>
<organism evidence="1 2">
    <name type="scientific">Eretmocerus hayati</name>
    <dbReference type="NCBI Taxonomy" id="131215"/>
    <lineage>
        <taxon>Eukaryota</taxon>
        <taxon>Metazoa</taxon>
        <taxon>Ecdysozoa</taxon>
        <taxon>Arthropoda</taxon>
        <taxon>Hexapoda</taxon>
        <taxon>Insecta</taxon>
        <taxon>Pterygota</taxon>
        <taxon>Neoptera</taxon>
        <taxon>Endopterygota</taxon>
        <taxon>Hymenoptera</taxon>
        <taxon>Apocrita</taxon>
        <taxon>Proctotrupomorpha</taxon>
        <taxon>Chalcidoidea</taxon>
        <taxon>Aphelinidae</taxon>
        <taxon>Aphelininae</taxon>
        <taxon>Eretmocerus</taxon>
    </lineage>
</organism>
<evidence type="ECO:0000313" key="1">
    <source>
        <dbReference type="EMBL" id="KAJ8684798.1"/>
    </source>
</evidence>
<name>A0ACC2PNV9_9HYME</name>